<protein>
    <submittedName>
        <fullName evidence="1">Uncharacterized protein</fullName>
    </submittedName>
</protein>
<dbReference type="EMBL" id="DTBQ01000010">
    <property type="protein sequence ID" value="HGM46178.1"/>
    <property type="molecule type" value="Genomic_DNA"/>
</dbReference>
<accession>A0A7C4D438</accession>
<sequence>MSEQEEAKPLRIISPPHKSKWHPYEHKDIMYEGSSWRIDGLREWEVEALKRSWKIRGEKFRDIEEEWSKSAEKYTD</sequence>
<dbReference type="AlphaFoldDB" id="A0A7C4D438"/>
<organism evidence="1">
    <name type="scientific">Thermofilum pendens</name>
    <dbReference type="NCBI Taxonomy" id="2269"/>
    <lineage>
        <taxon>Archaea</taxon>
        <taxon>Thermoproteota</taxon>
        <taxon>Thermoprotei</taxon>
        <taxon>Thermofilales</taxon>
        <taxon>Thermofilaceae</taxon>
        <taxon>Thermofilum</taxon>
    </lineage>
</organism>
<name>A0A7C4D438_THEPE</name>
<gene>
    <name evidence="1" type="ORF">ENU21_00290</name>
</gene>
<evidence type="ECO:0000313" key="1">
    <source>
        <dbReference type="EMBL" id="HGM46178.1"/>
    </source>
</evidence>
<proteinExistence type="predicted"/>
<reference evidence="1" key="1">
    <citation type="journal article" date="2020" name="mSystems">
        <title>Genome- and Community-Level Interaction Insights into Carbon Utilization and Element Cycling Functions of Hydrothermarchaeota in Hydrothermal Sediment.</title>
        <authorList>
            <person name="Zhou Z."/>
            <person name="Liu Y."/>
            <person name="Xu W."/>
            <person name="Pan J."/>
            <person name="Luo Z.H."/>
            <person name="Li M."/>
        </authorList>
    </citation>
    <scope>NUCLEOTIDE SEQUENCE</scope>
    <source>
        <strain evidence="1">SpSt-649</strain>
    </source>
</reference>
<comment type="caution">
    <text evidence="1">The sequence shown here is derived from an EMBL/GenBank/DDBJ whole genome shotgun (WGS) entry which is preliminary data.</text>
</comment>